<protein>
    <submittedName>
        <fullName evidence="2">Uncharacterized protein</fullName>
    </submittedName>
</protein>
<sequence>MFCQSSKLTISLENGRIYIVSISILTIGEGNVMFISDHKVFDVICFNGVYGLSPKPPNLNPPKKSSPKSSSSSKSSSKKSSKPPPPNENFHSFPFPCPPPKPKSLNRMILHSKLSKGFFDLSVVCISRNAQNLIIVLCKCQIDGGEDAECDSDKHK</sequence>
<feature type="compositionally biased region" description="Low complexity" evidence="1">
    <location>
        <begin position="61"/>
        <end position="75"/>
    </location>
</feature>
<accession>A0AAD9QM77</accession>
<comment type="caution">
    <text evidence="2">The sequence shown here is derived from an EMBL/GenBank/DDBJ whole genome shotgun (WGS) entry which is preliminary data.</text>
</comment>
<reference evidence="2" key="2">
    <citation type="journal article" date="2023" name="Science">
        <title>Genomic signatures of disease resistance in endangered staghorn corals.</title>
        <authorList>
            <person name="Vollmer S.V."/>
            <person name="Selwyn J.D."/>
            <person name="Despard B.A."/>
            <person name="Roesel C.L."/>
        </authorList>
    </citation>
    <scope>NUCLEOTIDE SEQUENCE</scope>
    <source>
        <strain evidence="2">K2</strain>
    </source>
</reference>
<dbReference type="AlphaFoldDB" id="A0AAD9QM77"/>
<evidence type="ECO:0000313" key="3">
    <source>
        <dbReference type="Proteomes" id="UP001249851"/>
    </source>
</evidence>
<reference evidence="2" key="1">
    <citation type="journal article" date="2023" name="G3 (Bethesda)">
        <title>Whole genome assembly and annotation of the endangered Caribbean coral Acropora cervicornis.</title>
        <authorList>
            <person name="Selwyn J.D."/>
            <person name="Vollmer S.V."/>
        </authorList>
    </citation>
    <scope>NUCLEOTIDE SEQUENCE</scope>
    <source>
        <strain evidence="2">K2</strain>
    </source>
</reference>
<keyword evidence="3" id="KW-1185">Reference proteome</keyword>
<name>A0AAD9QM77_ACRCE</name>
<evidence type="ECO:0000313" key="2">
    <source>
        <dbReference type="EMBL" id="KAK2563515.1"/>
    </source>
</evidence>
<dbReference type="Proteomes" id="UP001249851">
    <property type="component" value="Unassembled WGS sequence"/>
</dbReference>
<evidence type="ECO:0000256" key="1">
    <source>
        <dbReference type="SAM" id="MobiDB-lite"/>
    </source>
</evidence>
<dbReference type="EMBL" id="JARQWQ010000025">
    <property type="protein sequence ID" value="KAK2563515.1"/>
    <property type="molecule type" value="Genomic_DNA"/>
</dbReference>
<gene>
    <name evidence="2" type="ORF">P5673_013232</name>
</gene>
<organism evidence="2 3">
    <name type="scientific">Acropora cervicornis</name>
    <name type="common">Staghorn coral</name>
    <dbReference type="NCBI Taxonomy" id="6130"/>
    <lineage>
        <taxon>Eukaryota</taxon>
        <taxon>Metazoa</taxon>
        <taxon>Cnidaria</taxon>
        <taxon>Anthozoa</taxon>
        <taxon>Hexacorallia</taxon>
        <taxon>Scleractinia</taxon>
        <taxon>Astrocoeniina</taxon>
        <taxon>Acroporidae</taxon>
        <taxon>Acropora</taxon>
    </lineage>
</organism>
<feature type="region of interest" description="Disordered" evidence="1">
    <location>
        <begin position="53"/>
        <end position="99"/>
    </location>
</feature>
<proteinExistence type="predicted"/>